<keyword evidence="3" id="KW-1185">Reference proteome</keyword>
<comment type="caution">
    <text evidence="2">The sequence shown here is derived from an EMBL/GenBank/DDBJ whole genome shotgun (WGS) entry which is preliminary data.</text>
</comment>
<accession>A0A834SE95</accession>
<protein>
    <submittedName>
        <fullName evidence="2">Reverse transcriptase</fullName>
    </submittedName>
</protein>
<evidence type="ECO:0000259" key="1">
    <source>
        <dbReference type="Pfam" id="PF13966"/>
    </source>
</evidence>
<name>A0A834SE95_9FABA</name>
<evidence type="ECO:0000313" key="2">
    <source>
        <dbReference type="EMBL" id="KAF7801983.1"/>
    </source>
</evidence>
<dbReference type="InterPro" id="IPR026960">
    <property type="entry name" value="RVT-Znf"/>
</dbReference>
<dbReference type="Pfam" id="PF13966">
    <property type="entry name" value="zf-RVT"/>
    <property type="match status" value="1"/>
</dbReference>
<feature type="domain" description="Reverse transcriptase zinc-binding" evidence="1">
    <location>
        <begin position="211"/>
        <end position="272"/>
    </location>
</feature>
<keyword evidence="2" id="KW-0808">Transferase</keyword>
<reference evidence="2" key="1">
    <citation type="submission" date="2020-09" db="EMBL/GenBank/DDBJ databases">
        <title>Genome-Enabled Discovery of Anthraquinone Biosynthesis in Senna tora.</title>
        <authorList>
            <person name="Kang S.-H."/>
            <person name="Pandey R.P."/>
            <person name="Lee C.-M."/>
            <person name="Sim J.-S."/>
            <person name="Jeong J.-T."/>
            <person name="Choi B.-S."/>
            <person name="Jung M."/>
            <person name="Ginzburg D."/>
            <person name="Zhao K."/>
            <person name="Won S.Y."/>
            <person name="Oh T.-J."/>
            <person name="Yu Y."/>
            <person name="Kim N.-H."/>
            <person name="Lee O.R."/>
            <person name="Lee T.-H."/>
            <person name="Bashyal P."/>
            <person name="Kim T.-S."/>
            <person name="Lee W.-H."/>
            <person name="Kawkins C."/>
            <person name="Kim C.-K."/>
            <person name="Kim J.S."/>
            <person name="Ahn B.O."/>
            <person name="Rhee S.Y."/>
            <person name="Sohng J.K."/>
        </authorList>
    </citation>
    <scope>NUCLEOTIDE SEQUENCE</scope>
    <source>
        <tissue evidence="2">Leaf</tissue>
    </source>
</reference>
<dbReference type="AlphaFoldDB" id="A0A834SE95"/>
<dbReference type="GO" id="GO:0003964">
    <property type="term" value="F:RNA-directed DNA polymerase activity"/>
    <property type="evidence" value="ECO:0007669"/>
    <property type="project" value="UniProtKB-KW"/>
</dbReference>
<dbReference type="Proteomes" id="UP000634136">
    <property type="component" value="Unassembled WGS sequence"/>
</dbReference>
<dbReference type="EMBL" id="JAAIUW010000013">
    <property type="protein sequence ID" value="KAF7801983.1"/>
    <property type="molecule type" value="Genomic_DNA"/>
</dbReference>
<organism evidence="2 3">
    <name type="scientific">Senna tora</name>
    <dbReference type="NCBI Taxonomy" id="362788"/>
    <lineage>
        <taxon>Eukaryota</taxon>
        <taxon>Viridiplantae</taxon>
        <taxon>Streptophyta</taxon>
        <taxon>Embryophyta</taxon>
        <taxon>Tracheophyta</taxon>
        <taxon>Spermatophyta</taxon>
        <taxon>Magnoliopsida</taxon>
        <taxon>eudicotyledons</taxon>
        <taxon>Gunneridae</taxon>
        <taxon>Pentapetalae</taxon>
        <taxon>rosids</taxon>
        <taxon>fabids</taxon>
        <taxon>Fabales</taxon>
        <taxon>Fabaceae</taxon>
        <taxon>Caesalpinioideae</taxon>
        <taxon>Cassia clade</taxon>
        <taxon>Senna</taxon>
    </lineage>
</organism>
<sequence>MVELIDGAQFTNSNSTMLEKGQKEVESGKVRKGGKGGVTTWKRLAIEKENVVPVVEIKKRIFNDLTNGKGDMYDGVVPNMKKVKQNEVEEGYSDHLSILLDLEYFRSASHRHKGKIFCFEQMWTTHEECEKLIREEWEKGRIIGGVGVGPILESVKETLTKWNKAVFGRWRRELMRQYFSEDEITAITRLPLNARKHDDRWTWSLTQQGGFSVKTAYHATHSTQNTMEADMDYSKVWRVIWKMNTLPSTKLFIWRVVKEILPTIEALCRRGCGQVLSFWASTGLPFVFEGEGEKIWERGNKAQLEELVTGLEGLWHQVNETWKAINEGTESVKEKAKASPVRWQAPTWRFLKLNVDAS</sequence>
<proteinExistence type="predicted"/>
<evidence type="ECO:0000313" key="3">
    <source>
        <dbReference type="Proteomes" id="UP000634136"/>
    </source>
</evidence>
<keyword evidence="2" id="KW-0695">RNA-directed DNA polymerase</keyword>
<dbReference type="OrthoDB" id="1750908at2759"/>
<keyword evidence="2" id="KW-0548">Nucleotidyltransferase</keyword>
<gene>
    <name evidence="2" type="ORF">G2W53_041094</name>
</gene>